<evidence type="ECO:0000256" key="1">
    <source>
        <dbReference type="SAM" id="SignalP"/>
    </source>
</evidence>
<dbReference type="AlphaFoldDB" id="A0AAX6GG66"/>
<evidence type="ECO:0000313" key="2">
    <source>
        <dbReference type="EMBL" id="KAJ6827277.1"/>
    </source>
</evidence>
<dbReference type="Proteomes" id="UP001140949">
    <property type="component" value="Unassembled WGS sequence"/>
</dbReference>
<feature type="signal peptide" evidence="1">
    <location>
        <begin position="1"/>
        <end position="18"/>
    </location>
</feature>
<keyword evidence="3" id="KW-1185">Reference proteome</keyword>
<gene>
    <name evidence="2" type="ORF">M6B38_367310</name>
</gene>
<reference evidence="2" key="2">
    <citation type="submission" date="2023-04" db="EMBL/GenBank/DDBJ databases">
        <authorList>
            <person name="Bruccoleri R.E."/>
            <person name="Oakeley E.J."/>
            <person name="Faust A.-M."/>
            <person name="Dessus-Babus S."/>
            <person name="Altorfer M."/>
            <person name="Burckhardt D."/>
            <person name="Oertli M."/>
            <person name="Naumann U."/>
            <person name="Petersen F."/>
            <person name="Wong J."/>
        </authorList>
    </citation>
    <scope>NUCLEOTIDE SEQUENCE</scope>
    <source>
        <strain evidence="2">GSM-AAB239-AS_SAM_17_03QT</strain>
        <tissue evidence="2">Leaf</tissue>
    </source>
</reference>
<keyword evidence="1" id="KW-0732">Signal</keyword>
<reference evidence="2" key="1">
    <citation type="journal article" date="2023" name="GigaByte">
        <title>Genome assembly of the bearded iris, Iris pallida Lam.</title>
        <authorList>
            <person name="Bruccoleri R.E."/>
            <person name="Oakeley E.J."/>
            <person name="Faust A.M.E."/>
            <person name="Altorfer M."/>
            <person name="Dessus-Babus S."/>
            <person name="Burckhardt D."/>
            <person name="Oertli M."/>
            <person name="Naumann U."/>
            <person name="Petersen F."/>
            <person name="Wong J."/>
        </authorList>
    </citation>
    <scope>NUCLEOTIDE SEQUENCE</scope>
    <source>
        <strain evidence="2">GSM-AAB239-AS_SAM_17_03QT</strain>
    </source>
</reference>
<proteinExistence type="predicted"/>
<dbReference type="EMBL" id="JANAVB010020397">
    <property type="protein sequence ID" value="KAJ6827277.1"/>
    <property type="molecule type" value="Genomic_DNA"/>
</dbReference>
<protein>
    <recommendedName>
        <fullName evidence="4">Secreted protein</fullName>
    </recommendedName>
</protein>
<feature type="chain" id="PRO_5043870177" description="Secreted protein" evidence="1">
    <location>
        <begin position="19"/>
        <end position="79"/>
    </location>
</feature>
<accession>A0AAX6GG66</accession>
<name>A0AAX6GG66_IRIPA</name>
<sequence length="79" mass="9011">MRSCLLLFGVRIVSKVLYQFVLCPGCDQGCVSRSSCVCACQRCPHVVSIAVGRREQRVAVGRIWEFVLRTINLILYFRM</sequence>
<organism evidence="2 3">
    <name type="scientific">Iris pallida</name>
    <name type="common">Sweet iris</name>
    <dbReference type="NCBI Taxonomy" id="29817"/>
    <lineage>
        <taxon>Eukaryota</taxon>
        <taxon>Viridiplantae</taxon>
        <taxon>Streptophyta</taxon>
        <taxon>Embryophyta</taxon>
        <taxon>Tracheophyta</taxon>
        <taxon>Spermatophyta</taxon>
        <taxon>Magnoliopsida</taxon>
        <taxon>Liliopsida</taxon>
        <taxon>Asparagales</taxon>
        <taxon>Iridaceae</taxon>
        <taxon>Iridoideae</taxon>
        <taxon>Irideae</taxon>
        <taxon>Iris</taxon>
    </lineage>
</organism>
<comment type="caution">
    <text evidence="2">The sequence shown here is derived from an EMBL/GenBank/DDBJ whole genome shotgun (WGS) entry which is preliminary data.</text>
</comment>
<evidence type="ECO:0008006" key="4">
    <source>
        <dbReference type="Google" id="ProtNLM"/>
    </source>
</evidence>
<evidence type="ECO:0000313" key="3">
    <source>
        <dbReference type="Proteomes" id="UP001140949"/>
    </source>
</evidence>